<evidence type="ECO:0000313" key="2">
    <source>
        <dbReference type="EMBL" id="MFC5551777.1"/>
    </source>
</evidence>
<evidence type="ECO:0000256" key="1">
    <source>
        <dbReference type="SAM" id="MobiDB-lite"/>
    </source>
</evidence>
<name>A0ABW0S5N0_9BURK</name>
<accession>A0ABW0S5N0</accession>
<reference evidence="3" key="1">
    <citation type="journal article" date="2019" name="Int. J. Syst. Evol. Microbiol.">
        <title>The Global Catalogue of Microorganisms (GCM) 10K type strain sequencing project: providing services to taxonomists for standard genome sequencing and annotation.</title>
        <authorList>
            <consortium name="The Broad Institute Genomics Platform"/>
            <consortium name="The Broad Institute Genome Sequencing Center for Infectious Disease"/>
            <person name="Wu L."/>
            <person name="Ma J."/>
        </authorList>
    </citation>
    <scope>NUCLEOTIDE SEQUENCE [LARGE SCALE GENOMIC DNA]</scope>
    <source>
        <strain evidence="3">CGMCC 4.5798</strain>
    </source>
</reference>
<protein>
    <submittedName>
        <fullName evidence="2">Uncharacterized protein</fullName>
    </submittedName>
</protein>
<evidence type="ECO:0000313" key="3">
    <source>
        <dbReference type="Proteomes" id="UP001596086"/>
    </source>
</evidence>
<organism evidence="2 3">
    <name type="scientific">Massilia aerilata</name>
    <dbReference type="NCBI Taxonomy" id="453817"/>
    <lineage>
        <taxon>Bacteria</taxon>
        <taxon>Pseudomonadati</taxon>
        <taxon>Pseudomonadota</taxon>
        <taxon>Betaproteobacteria</taxon>
        <taxon>Burkholderiales</taxon>
        <taxon>Oxalobacteraceae</taxon>
        <taxon>Telluria group</taxon>
        <taxon>Massilia</taxon>
    </lineage>
</organism>
<sequence>MSRQFTARTRTAALGNGELHQALEHARNRATLNRFCSAHVCTPAEVSEDGVRMHLPHVLQLMRNRGYQVADPIRAPHQPKRGFTAWMVHIRMPRVEFDVSFYTPDSAKSGPARKSHPSSLEHA</sequence>
<dbReference type="RefSeq" id="WP_379776393.1">
    <property type="nucleotide sequence ID" value="NZ_JBHSMZ010000024.1"/>
</dbReference>
<gene>
    <name evidence="2" type="ORF">ACFPO9_24935</name>
</gene>
<feature type="region of interest" description="Disordered" evidence="1">
    <location>
        <begin position="103"/>
        <end position="123"/>
    </location>
</feature>
<dbReference type="Proteomes" id="UP001596086">
    <property type="component" value="Unassembled WGS sequence"/>
</dbReference>
<keyword evidence="3" id="KW-1185">Reference proteome</keyword>
<dbReference type="EMBL" id="JBHSMZ010000024">
    <property type="protein sequence ID" value="MFC5551777.1"/>
    <property type="molecule type" value="Genomic_DNA"/>
</dbReference>
<comment type="caution">
    <text evidence="2">The sequence shown here is derived from an EMBL/GenBank/DDBJ whole genome shotgun (WGS) entry which is preliminary data.</text>
</comment>
<proteinExistence type="predicted"/>